<comment type="caution">
    <text evidence="1">The sequence shown here is derived from an EMBL/GenBank/DDBJ whole genome shotgun (WGS) entry which is preliminary data.</text>
</comment>
<evidence type="ECO:0000313" key="1">
    <source>
        <dbReference type="EMBL" id="KAH7970173.1"/>
    </source>
</evidence>
<protein>
    <submittedName>
        <fullName evidence="1">Uncharacterized protein</fullName>
    </submittedName>
</protein>
<keyword evidence="2" id="KW-1185">Reference proteome</keyword>
<evidence type="ECO:0000313" key="2">
    <source>
        <dbReference type="Proteomes" id="UP000821865"/>
    </source>
</evidence>
<gene>
    <name evidence="1" type="ORF">HPB49_000655</name>
</gene>
<reference evidence="1" key="1">
    <citation type="submission" date="2020-05" db="EMBL/GenBank/DDBJ databases">
        <title>Large-scale comparative analyses of tick genomes elucidate their genetic diversity and vector capacities.</title>
        <authorList>
            <person name="Jia N."/>
            <person name="Wang J."/>
            <person name="Shi W."/>
            <person name="Du L."/>
            <person name="Sun Y."/>
            <person name="Zhan W."/>
            <person name="Jiang J."/>
            <person name="Wang Q."/>
            <person name="Zhang B."/>
            <person name="Ji P."/>
            <person name="Sakyi L.B."/>
            <person name="Cui X."/>
            <person name="Yuan T."/>
            <person name="Jiang B."/>
            <person name="Yang W."/>
            <person name="Lam T.T.-Y."/>
            <person name="Chang Q."/>
            <person name="Ding S."/>
            <person name="Wang X."/>
            <person name="Zhu J."/>
            <person name="Ruan X."/>
            <person name="Zhao L."/>
            <person name="Wei J."/>
            <person name="Que T."/>
            <person name="Du C."/>
            <person name="Cheng J."/>
            <person name="Dai P."/>
            <person name="Han X."/>
            <person name="Huang E."/>
            <person name="Gao Y."/>
            <person name="Liu J."/>
            <person name="Shao H."/>
            <person name="Ye R."/>
            <person name="Li L."/>
            <person name="Wei W."/>
            <person name="Wang X."/>
            <person name="Wang C."/>
            <person name="Yang T."/>
            <person name="Huo Q."/>
            <person name="Li W."/>
            <person name="Guo W."/>
            <person name="Chen H."/>
            <person name="Zhou L."/>
            <person name="Ni X."/>
            <person name="Tian J."/>
            <person name="Zhou Y."/>
            <person name="Sheng Y."/>
            <person name="Liu T."/>
            <person name="Pan Y."/>
            <person name="Xia L."/>
            <person name="Li J."/>
            <person name="Zhao F."/>
            <person name="Cao W."/>
        </authorList>
    </citation>
    <scope>NUCLEOTIDE SEQUENCE</scope>
    <source>
        <strain evidence="1">Dsil-2018</strain>
    </source>
</reference>
<sequence>MKLNWETARGRSIISDKSKIHAVKQEPPQSPTTSAGESGDSSETLPKAEIRKKPRHHCVVVGCTKPTKPLHRMPQNLELRRMWLERIGLLESETRTFLFVCQRHFAADAYTLNPDLLKDMGFTTRYYLRADAVPSLFLPSDPKQEVQQETLQRQTTAETQPRAPLRQYGRLRPKGTVSTQTAPYQRTVRAQASPLAKGKDSGMQVDLDFGVSAGTQTDVLAVVTCTTQNTEQNAASPSDQTCDCSCHRVCHCSCQKRAVNTIATQTTTIESMVSMGTS</sequence>
<dbReference type="EMBL" id="CM023480">
    <property type="protein sequence ID" value="KAH7970173.1"/>
    <property type="molecule type" value="Genomic_DNA"/>
</dbReference>
<accession>A0ACB8DHI1</accession>
<organism evidence="1 2">
    <name type="scientific">Dermacentor silvarum</name>
    <name type="common">Tick</name>
    <dbReference type="NCBI Taxonomy" id="543639"/>
    <lineage>
        <taxon>Eukaryota</taxon>
        <taxon>Metazoa</taxon>
        <taxon>Ecdysozoa</taxon>
        <taxon>Arthropoda</taxon>
        <taxon>Chelicerata</taxon>
        <taxon>Arachnida</taxon>
        <taxon>Acari</taxon>
        <taxon>Parasitiformes</taxon>
        <taxon>Ixodida</taxon>
        <taxon>Ixodoidea</taxon>
        <taxon>Ixodidae</taxon>
        <taxon>Rhipicephalinae</taxon>
        <taxon>Dermacentor</taxon>
    </lineage>
</organism>
<proteinExistence type="predicted"/>
<dbReference type="Proteomes" id="UP000821865">
    <property type="component" value="Chromosome 11"/>
</dbReference>
<name>A0ACB8DHI1_DERSI</name>